<evidence type="ECO:0000256" key="2">
    <source>
        <dbReference type="ARBA" id="ARBA00022448"/>
    </source>
</evidence>
<name>A0A5R9G2I4_9BACL</name>
<dbReference type="EMBL" id="VCIW01000017">
    <property type="protein sequence ID" value="TLS50041.1"/>
    <property type="molecule type" value="Genomic_DNA"/>
</dbReference>
<protein>
    <submittedName>
        <fullName evidence="9">Sugar ABC transporter permease</fullName>
    </submittedName>
</protein>
<keyword evidence="10" id="KW-1185">Reference proteome</keyword>
<dbReference type="RefSeq" id="WP_138196525.1">
    <property type="nucleotide sequence ID" value="NZ_VCIW01000017.1"/>
</dbReference>
<reference evidence="9 10" key="1">
    <citation type="submission" date="2019-05" db="EMBL/GenBank/DDBJ databases">
        <authorList>
            <person name="Narsing Rao M.P."/>
            <person name="Li W.J."/>
        </authorList>
    </citation>
    <scope>NUCLEOTIDE SEQUENCE [LARGE SCALE GENOMIC DNA]</scope>
    <source>
        <strain evidence="9 10">SYSU_K30003</strain>
    </source>
</reference>
<dbReference type="SUPFAM" id="SSF161098">
    <property type="entry name" value="MetI-like"/>
    <property type="match status" value="1"/>
</dbReference>
<dbReference type="PROSITE" id="PS50928">
    <property type="entry name" value="ABC_TM1"/>
    <property type="match status" value="1"/>
</dbReference>
<dbReference type="PANTHER" id="PTHR30193:SF44">
    <property type="entry name" value="LACTOSE TRANSPORT SYSTEM PERMEASE PROTEIN LACF"/>
    <property type="match status" value="1"/>
</dbReference>
<proteinExistence type="inferred from homology"/>
<evidence type="ECO:0000313" key="9">
    <source>
        <dbReference type="EMBL" id="TLS50041.1"/>
    </source>
</evidence>
<accession>A0A5R9G2I4</accession>
<evidence type="ECO:0000256" key="4">
    <source>
        <dbReference type="ARBA" id="ARBA00022692"/>
    </source>
</evidence>
<organism evidence="9 10">
    <name type="scientific">Paenibacillus antri</name>
    <dbReference type="NCBI Taxonomy" id="2582848"/>
    <lineage>
        <taxon>Bacteria</taxon>
        <taxon>Bacillati</taxon>
        <taxon>Bacillota</taxon>
        <taxon>Bacilli</taxon>
        <taxon>Bacillales</taxon>
        <taxon>Paenibacillaceae</taxon>
        <taxon>Paenibacillus</taxon>
    </lineage>
</organism>
<dbReference type="PANTHER" id="PTHR30193">
    <property type="entry name" value="ABC TRANSPORTER PERMEASE PROTEIN"/>
    <property type="match status" value="1"/>
</dbReference>
<keyword evidence="2 7" id="KW-0813">Transport</keyword>
<dbReference type="InterPro" id="IPR051393">
    <property type="entry name" value="ABC_transporter_permease"/>
</dbReference>
<feature type="transmembrane region" description="Helical" evidence="7">
    <location>
        <begin position="15"/>
        <end position="33"/>
    </location>
</feature>
<dbReference type="GO" id="GO:0005886">
    <property type="term" value="C:plasma membrane"/>
    <property type="evidence" value="ECO:0007669"/>
    <property type="project" value="UniProtKB-SubCell"/>
</dbReference>
<keyword evidence="3" id="KW-1003">Cell membrane</keyword>
<feature type="domain" description="ABC transmembrane type-1" evidence="8">
    <location>
        <begin position="75"/>
        <end position="290"/>
    </location>
</feature>
<comment type="subcellular location">
    <subcellularLocation>
        <location evidence="1 7">Cell membrane</location>
        <topology evidence="1 7">Multi-pass membrane protein</topology>
    </subcellularLocation>
</comment>
<evidence type="ECO:0000259" key="8">
    <source>
        <dbReference type="PROSITE" id="PS50928"/>
    </source>
</evidence>
<feature type="transmembrane region" description="Helical" evidence="7">
    <location>
        <begin position="79"/>
        <end position="100"/>
    </location>
</feature>
<evidence type="ECO:0000256" key="6">
    <source>
        <dbReference type="ARBA" id="ARBA00023136"/>
    </source>
</evidence>
<feature type="transmembrane region" description="Helical" evidence="7">
    <location>
        <begin position="120"/>
        <end position="142"/>
    </location>
</feature>
<dbReference type="GO" id="GO:0055085">
    <property type="term" value="P:transmembrane transport"/>
    <property type="evidence" value="ECO:0007669"/>
    <property type="project" value="InterPro"/>
</dbReference>
<keyword evidence="4 7" id="KW-0812">Transmembrane</keyword>
<dbReference type="Gene3D" id="1.10.3720.10">
    <property type="entry name" value="MetI-like"/>
    <property type="match status" value="1"/>
</dbReference>
<keyword evidence="6 7" id="KW-0472">Membrane</keyword>
<dbReference type="Pfam" id="PF00528">
    <property type="entry name" value="BPD_transp_1"/>
    <property type="match status" value="1"/>
</dbReference>
<gene>
    <name evidence="9" type="ORF">FE782_22145</name>
</gene>
<dbReference type="CDD" id="cd06261">
    <property type="entry name" value="TM_PBP2"/>
    <property type="match status" value="1"/>
</dbReference>
<dbReference type="InterPro" id="IPR035906">
    <property type="entry name" value="MetI-like_sf"/>
</dbReference>
<keyword evidence="5 7" id="KW-1133">Transmembrane helix</keyword>
<dbReference type="AlphaFoldDB" id="A0A5R9G2I4"/>
<feature type="transmembrane region" description="Helical" evidence="7">
    <location>
        <begin position="162"/>
        <end position="190"/>
    </location>
</feature>
<feature type="transmembrane region" description="Helical" evidence="7">
    <location>
        <begin position="210"/>
        <end position="233"/>
    </location>
</feature>
<evidence type="ECO:0000256" key="5">
    <source>
        <dbReference type="ARBA" id="ARBA00022989"/>
    </source>
</evidence>
<comment type="similarity">
    <text evidence="7">Belongs to the binding-protein-dependent transport system permease family.</text>
</comment>
<feature type="transmembrane region" description="Helical" evidence="7">
    <location>
        <begin position="269"/>
        <end position="288"/>
    </location>
</feature>
<dbReference type="InterPro" id="IPR000515">
    <property type="entry name" value="MetI-like"/>
</dbReference>
<dbReference type="Proteomes" id="UP000309676">
    <property type="component" value="Unassembled WGS sequence"/>
</dbReference>
<evidence type="ECO:0000256" key="3">
    <source>
        <dbReference type="ARBA" id="ARBA00022475"/>
    </source>
</evidence>
<evidence type="ECO:0000256" key="1">
    <source>
        <dbReference type="ARBA" id="ARBA00004651"/>
    </source>
</evidence>
<evidence type="ECO:0000313" key="10">
    <source>
        <dbReference type="Proteomes" id="UP000309676"/>
    </source>
</evidence>
<sequence>MRRLSVLDQVKRDRVYLLLLVPALIHYIMFRYAPMFGVAVSFMDFNLFKGFWGSPWVGFKHFEAFFTNPNSWNVVRNNLILGLYKLIFTFPAPIILAILFHEMRWKKYRRFVQSVSYLPYFLSTVVVSSLLIMLLSPSTGFVNKALISFGYEPIYFLQKAEWFRTIFIASDIWVGAGYGTIIFLAAMAAIDPQLYEAARMDGAGRWKQTIHVTLPGIMPAIVIMFIMSIGSVLEIDFVKAFLLGNPANMDTADIVSTYVYRLGILGGSFSQASAVDISMAVFSLLLVYTTNRICRRLGDTSLW</sequence>
<dbReference type="OrthoDB" id="9785836at2"/>
<evidence type="ECO:0000256" key="7">
    <source>
        <dbReference type="RuleBase" id="RU363032"/>
    </source>
</evidence>
<comment type="caution">
    <text evidence="9">The sequence shown here is derived from an EMBL/GenBank/DDBJ whole genome shotgun (WGS) entry which is preliminary data.</text>
</comment>